<dbReference type="Proteomes" id="UP001596989">
    <property type="component" value="Unassembled WGS sequence"/>
</dbReference>
<evidence type="ECO:0000259" key="2">
    <source>
        <dbReference type="Pfam" id="PF07550"/>
    </source>
</evidence>
<dbReference type="Gene3D" id="2.60.40.1220">
    <property type="match status" value="1"/>
</dbReference>
<sequence length="894" mass="97453">MKKLVYNRSLTKFTALLLAIVLICGSVAFLQPLKANGAANSAEPLTLVSGTVNYGNTVVTLDFNASVSDSVYGIGGAYNGIEIKRTGAASYLPISSQGMVSFADGEIVLNLSSPLQGADNLIRVAAYSVAAGVDNPLKTTQTVTVAATAALNVVSTVSDSEGKTFTITFDQEVSSAVEDVKDSISINDDSLVDEDSIELIGDQLIIRLNTAMEGSFTIGISRGALVYGNELLNKGLYIDVDTDFSWYDAYFDNGEPIAFEFNDHVTSLVTLDELKNAIVVTRDGDAVPVGSVTIENDGDWTYLYVSVDNVDSGTYVVTIPEGLLRSSNGILNSEILETFSLDSQAPKLVSTDSVYDSETDRTTVTLTFDQLIYCNNHCSGNTYYWMYNFQYIRNNQNNWWETLNNASASINGNELIIVINSNVLDNGINELQLRISGSAIKSSSNNSLPEFYYPSIVEIADTRSPYFFNASMTNANRDVVFTFDEAISDNTEGQLKDSITYAIKNGSQQALGEDVSAAIEGNKLIVHFSEALDEQNYTFMLQAGTIKDMFGNVLNSDVNYYVSPGDITPPKLNWADVYPIAVLNAYAFELGFNETIRDNTVIDGVSMLKDYIEISYDGGVTFQSLGDDDWVNFYENNSYMQLIVHSAISERPVIKLKGGAIVDVHGNVTVEDQVIESYVDSDGIDMFGNFYSDADSSFTLFAPDTTWANKVYKVVVRLLSTNESSALTSDQYEVTNDKLIIKSGSNAIFENDQEYEIKVYAYGYDDAVEAEGTALPHSESFYMTAPTMNSNGGLTASTQLIANNNIDYPKATVVFQLMKGTMPVANTVVSAYMNDLVNVSANFNVSDPDNSNYSVRVFIIDGYDNGASSAGTQVGMTLTLAEFEQKLMGNYYGP</sequence>
<gene>
    <name evidence="4" type="ORF">ACFQ2I_18275</name>
</gene>
<dbReference type="InterPro" id="IPR011432">
    <property type="entry name" value="Shr-like_HID"/>
</dbReference>
<dbReference type="InterPro" id="IPR032812">
    <property type="entry name" value="SbsA_Ig"/>
</dbReference>
<comment type="caution">
    <text evidence="4">The sequence shown here is derived from an EMBL/GenBank/DDBJ whole genome shotgun (WGS) entry which is preliminary data.</text>
</comment>
<accession>A0ABW3HUW8</accession>
<reference evidence="5" key="1">
    <citation type="journal article" date="2019" name="Int. J. Syst. Evol. Microbiol.">
        <title>The Global Catalogue of Microorganisms (GCM) 10K type strain sequencing project: providing services to taxonomists for standard genome sequencing and annotation.</title>
        <authorList>
            <consortium name="The Broad Institute Genomics Platform"/>
            <consortium name="The Broad Institute Genome Sequencing Center for Infectious Disease"/>
            <person name="Wu L."/>
            <person name="Ma J."/>
        </authorList>
    </citation>
    <scope>NUCLEOTIDE SEQUENCE [LARGE SCALE GENOMIC DNA]</scope>
    <source>
        <strain evidence="5">CCUG 59129</strain>
    </source>
</reference>
<feature type="domain" description="SbsA Ig-like" evidence="3">
    <location>
        <begin position="471"/>
        <end position="558"/>
    </location>
</feature>
<protein>
    <submittedName>
        <fullName evidence="4">Ig-like domain-containing protein</fullName>
    </submittedName>
</protein>
<dbReference type="EMBL" id="JBHTJZ010000034">
    <property type="protein sequence ID" value="MFD0961300.1"/>
    <property type="molecule type" value="Genomic_DNA"/>
</dbReference>
<dbReference type="RefSeq" id="WP_377566741.1">
    <property type="nucleotide sequence ID" value="NZ_JBHTJZ010000034.1"/>
</dbReference>
<evidence type="ECO:0000313" key="5">
    <source>
        <dbReference type="Proteomes" id="UP001596989"/>
    </source>
</evidence>
<evidence type="ECO:0000313" key="4">
    <source>
        <dbReference type="EMBL" id="MFD0961300.1"/>
    </source>
</evidence>
<dbReference type="InterPro" id="IPR014755">
    <property type="entry name" value="Cu-Rt/internalin_Ig-like"/>
</dbReference>
<feature type="domain" description="Heme-binding protein Shr-like Hb-interacting" evidence="2">
    <location>
        <begin position="691"/>
        <end position="767"/>
    </location>
</feature>
<dbReference type="Pfam" id="PF07550">
    <property type="entry name" value="Shr-like_HID"/>
    <property type="match status" value="1"/>
</dbReference>
<organism evidence="4 5">
    <name type="scientific">Paenibacillus chungangensis</name>
    <dbReference type="NCBI Taxonomy" id="696535"/>
    <lineage>
        <taxon>Bacteria</taxon>
        <taxon>Bacillati</taxon>
        <taxon>Bacillota</taxon>
        <taxon>Bacilli</taxon>
        <taxon>Bacillales</taxon>
        <taxon>Paenibacillaceae</taxon>
        <taxon>Paenibacillus</taxon>
    </lineage>
</organism>
<keyword evidence="1" id="KW-0732">Signal</keyword>
<dbReference type="Pfam" id="PF13205">
    <property type="entry name" value="Big_5"/>
    <property type="match status" value="1"/>
</dbReference>
<name>A0ABW3HUW8_9BACL</name>
<keyword evidence="5" id="KW-1185">Reference proteome</keyword>
<evidence type="ECO:0000256" key="1">
    <source>
        <dbReference type="ARBA" id="ARBA00022729"/>
    </source>
</evidence>
<proteinExistence type="predicted"/>
<evidence type="ECO:0000259" key="3">
    <source>
        <dbReference type="Pfam" id="PF13205"/>
    </source>
</evidence>